<sequence>MDKRSLLVGAAVVLGLGASAFVALRLMNRSLTIYTRLEIADVELSDGNAAQVTVDLTISIENPNSNDTHAYVSKNAERLARQSTQQVLSPYTQKDIENKQESILPTLREKLLANMKKAGYNVSHIIIKLDTEDNE</sequence>
<evidence type="ECO:0008006" key="2">
    <source>
        <dbReference type="Google" id="ProtNLM"/>
    </source>
</evidence>
<dbReference type="AlphaFoldDB" id="A0A7S4IGY0"/>
<proteinExistence type="predicted"/>
<accession>A0A7S4IGY0</accession>
<protein>
    <recommendedName>
        <fullName evidence="2">Flagellar protein FliL</fullName>
    </recommendedName>
</protein>
<dbReference type="EMBL" id="HBKP01017270">
    <property type="protein sequence ID" value="CAE2228769.1"/>
    <property type="molecule type" value="Transcribed_RNA"/>
</dbReference>
<gene>
    <name evidence="1" type="ORF">VSP0166_LOCUS12238</name>
</gene>
<reference evidence="1" key="1">
    <citation type="submission" date="2021-01" db="EMBL/GenBank/DDBJ databases">
        <authorList>
            <person name="Corre E."/>
            <person name="Pelletier E."/>
            <person name="Niang G."/>
            <person name="Scheremetjew M."/>
            <person name="Finn R."/>
            <person name="Kale V."/>
            <person name="Holt S."/>
            <person name="Cochrane G."/>
            <person name="Meng A."/>
            <person name="Brown T."/>
            <person name="Cohen L."/>
        </authorList>
    </citation>
    <scope>NUCLEOTIDE SEQUENCE</scope>
    <source>
        <strain evidence="1">DIVA3 518/3/11/1/6</strain>
    </source>
</reference>
<name>A0A7S4IGY0_9EUKA</name>
<organism evidence="1">
    <name type="scientific">Vannella robusta</name>
    <dbReference type="NCBI Taxonomy" id="1487602"/>
    <lineage>
        <taxon>Eukaryota</taxon>
        <taxon>Amoebozoa</taxon>
        <taxon>Discosea</taxon>
        <taxon>Flabellinia</taxon>
        <taxon>Vannellidae</taxon>
        <taxon>Vannella</taxon>
    </lineage>
</organism>
<evidence type="ECO:0000313" key="1">
    <source>
        <dbReference type="EMBL" id="CAE2228769.1"/>
    </source>
</evidence>